<dbReference type="GO" id="GO:0005975">
    <property type="term" value="P:carbohydrate metabolic process"/>
    <property type="evidence" value="ECO:0007669"/>
    <property type="project" value="InterPro"/>
</dbReference>
<dbReference type="Proteomes" id="UP000472270">
    <property type="component" value="Unassembled WGS sequence"/>
</dbReference>
<dbReference type="InterPro" id="IPR029019">
    <property type="entry name" value="HEX_eukaryotic_N"/>
</dbReference>
<dbReference type="GO" id="GO:0005764">
    <property type="term" value="C:lysosome"/>
    <property type="evidence" value="ECO:0007669"/>
    <property type="project" value="TreeGrafter"/>
</dbReference>
<dbReference type="InterPro" id="IPR025705">
    <property type="entry name" value="Beta_hexosaminidase_sua/sub"/>
</dbReference>
<dbReference type="Gene3D" id="3.30.379.10">
    <property type="entry name" value="Chitobiase/beta-hexosaminidase domain 2-like"/>
    <property type="match status" value="1"/>
</dbReference>
<name>A0A673MNG1_9TELE</name>
<evidence type="ECO:0000313" key="5">
    <source>
        <dbReference type="Proteomes" id="UP000472270"/>
    </source>
</evidence>
<keyword evidence="2" id="KW-0378">Hydrolase</keyword>
<dbReference type="GO" id="GO:0006689">
    <property type="term" value="P:ganglioside catabolic process"/>
    <property type="evidence" value="ECO:0007669"/>
    <property type="project" value="TreeGrafter"/>
</dbReference>
<feature type="domain" description="Beta-hexosaminidase eukaryotic type N-terminal" evidence="3">
    <location>
        <begin position="37"/>
        <end position="160"/>
    </location>
</feature>
<dbReference type="GO" id="GO:0016020">
    <property type="term" value="C:membrane"/>
    <property type="evidence" value="ECO:0007669"/>
    <property type="project" value="TreeGrafter"/>
</dbReference>
<dbReference type="PANTHER" id="PTHR22600">
    <property type="entry name" value="BETA-HEXOSAMINIDASE"/>
    <property type="match status" value="1"/>
</dbReference>
<accession>A0A673MNG1</accession>
<evidence type="ECO:0000256" key="1">
    <source>
        <dbReference type="ARBA" id="ARBA00022729"/>
    </source>
</evidence>
<keyword evidence="5" id="KW-1185">Reference proteome</keyword>
<sequence>MYCLVKFAPLFVAVAVCNGWLFGDFVGKQKELDEISLWPLPQKFQSSAIAFKLSPTRFQIVQAKQSSAGPSCGILENAFRRYSEYVFGDLKKPEKSRKKVYDSDLVELQVWVTSADPECDDFPSLQTDESYELSVDEPSAVLKAANVWGALRGLETFSQLVYEDDYAINNINKTDISDFPRFAHRGILLDSSRHFLLHGVAGSV</sequence>
<proteinExistence type="predicted"/>
<keyword evidence="1" id="KW-0732">Signal</keyword>
<dbReference type="PANTHER" id="PTHR22600:SF38">
    <property type="entry name" value="BETA-HEXOSAMINIDASE SUBUNIT BETA"/>
    <property type="match status" value="1"/>
</dbReference>
<evidence type="ECO:0000259" key="3">
    <source>
        <dbReference type="Pfam" id="PF14845"/>
    </source>
</evidence>
<dbReference type="PRINTS" id="PR00738">
    <property type="entry name" value="GLHYDRLASE20"/>
</dbReference>
<evidence type="ECO:0000313" key="4">
    <source>
        <dbReference type="Ensembl" id="ENSSRHP00000091889.1"/>
    </source>
</evidence>
<protein>
    <submittedName>
        <fullName evidence="4">Hexosaminidase B (beta polypeptide)</fullName>
    </submittedName>
</protein>
<evidence type="ECO:0000256" key="2">
    <source>
        <dbReference type="ARBA" id="ARBA00022801"/>
    </source>
</evidence>
<organism evidence="4 5">
    <name type="scientific">Sinocyclocheilus rhinocerous</name>
    <dbReference type="NCBI Taxonomy" id="307959"/>
    <lineage>
        <taxon>Eukaryota</taxon>
        <taxon>Metazoa</taxon>
        <taxon>Chordata</taxon>
        <taxon>Craniata</taxon>
        <taxon>Vertebrata</taxon>
        <taxon>Euteleostomi</taxon>
        <taxon>Actinopterygii</taxon>
        <taxon>Neopterygii</taxon>
        <taxon>Teleostei</taxon>
        <taxon>Ostariophysi</taxon>
        <taxon>Cypriniformes</taxon>
        <taxon>Cyprinidae</taxon>
        <taxon>Cyprininae</taxon>
        <taxon>Sinocyclocheilus</taxon>
    </lineage>
</organism>
<dbReference type="GO" id="GO:0030203">
    <property type="term" value="P:glycosaminoglycan metabolic process"/>
    <property type="evidence" value="ECO:0007669"/>
    <property type="project" value="TreeGrafter"/>
</dbReference>
<dbReference type="Ensembl" id="ENSSRHT00000094369.1">
    <property type="protein sequence ID" value="ENSSRHP00000091889.1"/>
    <property type="gene ID" value="ENSSRHG00000045333.1"/>
</dbReference>
<dbReference type="Pfam" id="PF14845">
    <property type="entry name" value="Glycohydro_20b2"/>
    <property type="match status" value="1"/>
</dbReference>
<reference evidence="4" key="1">
    <citation type="submission" date="2025-08" db="UniProtKB">
        <authorList>
            <consortium name="Ensembl"/>
        </authorList>
    </citation>
    <scope>IDENTIFICATION</scope>
</reference>
<dbReference type="SUPFAM" id="SSF55545">
    <property type="entry name" value="beta-N-acetylhexosaminidase-like domain"/>
    <property type="match status" value="1"/>
</dbReference>
<reference evidence="4" key="2">
    <citation type="submission" date="2025-09" db="UniProtKB">
        <authorList>
            <consortium name="Ensembl"/>
        </authorList>
    </citation>
    <scope>IDENTIFICATION</scope>
</reference>
<dbReference type="GO" id="GO:0004563">
    <property type="term" value="F:beta-N-acetylhexosaminidase activity"/>
    <property type="evidence" value="ECO:0007669"/>
    <property type="project" value="InterPro"/>
</dbReference>
<dbReference type="InterPro" id="IPR029018">
    <property type="entry name" value="Hex-like_dom2"/>
</dbReference>
<dbReference type="AlphaFoldDB" id="A0A673MNG1"/>